<dbReference type="SUPFAM" id="SSF53901">
    <property type="entry name" value="Thiolase-like"/>
    <property type="match status" value="2"/>
</dbReference>
<evidence type="ECO:0000313" key="3">
    <source>
        <dbReference type="Proteomes" id="UP000563820"/>
    </source>
</evidence>
<evidence type="ECO:0000313" key="2">
    <source>
        <dbReference type="EMBL" id="NWJ29183.1"/>
    </source>
</evidence>
<organism evidence="2 3">
    <name type="scientific">Marine Group I thaumarchaeote</name>
    <dbReference type="NCBI Taxonomy" id="2511932"/>
    <lineage>
        <taxon>Archaea</taxon>
        <taxon>Nitrososphaerota</taxon>
        <taxon>Marine Group I</taxon>
    </lineage>
</organism>
<proteinExistence type="predicted"/>
<evidence type="ECO:0000256" key="1">
    <source>
        <dbReference type="ARBA" id="ARBA00023229"/>
    </source>
</evidence>
<protein>
    <recommendedName>
        <fullName evidence="4">3-oxoacyl-ACP synthase</fullName>
    </recommendedName>
</protein>
<reference evidence="2 3" key="1">
    <citation type="journal article" date="2019" name="Environ. Microbiol.">
        <title>Genomics insights into ecotype formation of ammonia-oxidizing archaea in the deep ocean.</title>
        <authorList>
            <person name="Wang Y."/>
            <person name="Huang J.M."/>
            <person name="Cui G.J."/>
            <person name="Nunoura T."/>
            <person name="Takaki Y."/>
            <person name="Li W.L."/>
            <person name="Li J."/>
            <person name="Gao Z.M."/>
            <person name="Takai K."/>
            <person name="Zhang A.Q."/>
            <person name="Stepanauskas R."/>
        </authorList>
    </citation>
    <scope>NUCLEOTIDE SEQUENCE [LARGE SCALE GENOMIC DNA]</scope>
    <source>
        <strain evidence="2 3">T1L11</strain>
    </source>
</reference>
<dbReference type="GO" id="GO:0008299">
    <property type="term" value="P:isoprenoid biosynthetic process"/>
    <property type="evidence" value="ECO:0007669"/>
    <property type="project" value="UniProtKB-KW"/>
</dbReference>
<dbReference type="Gene3D" id="3.40.47.10">
    <property type="match status" value="2"/>
</dbReference>
<sequence>MPSVNLSNIVFTKAKFRYSISEIVDDFLKKKLDKEVREYAKNELGIDYVYKSYDFSKIDFDKGDFVEPDVSLNDMYYKTAKKSLRGINPKKIGLFITINDNQQYLDPSPTVELIPRLSFRKDIRAQNFQGLACSSFSESLLNSAGYFLMNDKEDAFVLIGTHYTPWFLDRIKQIKHISKKDKTNFYNLIYFLIFSDAVSSTILSQTKTKNTQIQIDSKSILTLKDTKNTEKNATIKMSPDKKYRIVFDMKLQPKKLREEVADLSAQNLKLLRKKMPSEFKRIKIWGLHTAGGRFVDYVAGKCQIDKTKIGLSYDLMKKTGNTGAVSSLQFINECINKKALSKNNLGCFIDYGWEGVNTFIFRKLN</sequence>
<dbReference type="EMBL" id="JACATE010000015">
    <property type="protein sequence ID" value="NWJ29183.1"/>
    <property type="molecule type" value="Genomic_DNA"/>
</dbReference>
<dbReference type="InterPro" id="IPR016039">
    <property type="entry name" value="Thiolase-like"/>
</dbReference>
<evidence type="ECO:0008006" key="4">
    <source>
        <dbReference type="Google" id="ProtNLM"/>
    </source>
</evidence>
<gene>
    <name evidence="2" type="ORF">HX848_07395</name>
</gene>
<dbReference type="GO" id="GO:0016746">
    <property type="term" value="F:acyltransferase activity"/>
    <property type="evidence" value="ECO:0007669"/>
    <property type="project" value="InterPro"/>
</dbReference>
<comment type="caution">
    <text evidence="2">The sequence shown here is derived from an EMBL/GenBank/DDBJ whole genome shotgun (WGS) entry which is preliminary data.</text>
</comment>
<dbReference type="AlphaFoldDB" id="A0A7K4MJN9"/>
<name>A0A7K4MJN9_9ARCH</name>
<dbReference type="Proteomes" id="UP000563820">
    <property type="component" value="Unassembled WGS sequence"/>
</dbReference>
<accession>A0A7K4MJN9</accession>
<keyword evidence="1" id="KW-0414">Isoprene biosynthesis</keyword>